<protein>
    <recommendedName>
        <fullName evidence="15">Morc S5 domain-containing protein</fullName>
    </recommendedName>
</protein>
<dbReference type="GO" id="GO:0006325">
    <property type="term" value="P:chromatin organization"/>
    <property type="evidence" value="ECO:0007669"/>
    <property type="project" value="UniProtKB-KW"/>
</dbReference>
<feature type="compositionally biased region" description="Low complexity" evidence="14">
    <location>
        <begin position="22"/>
        <end position="43"/>
    </location>
</feature>
<evidence type="ECO:0000256" key="10">
    <source>
        <dbReference type="ARBA" id="ARBA00023054"/>
    </source>
</evidence>
<evidence type="ECO:0000313" key="16">
    <source>
        <dbReference type="EMBL" id="KAL3512550.1"/>
    </source>
</evidence>
<dbReference type="InterPro" id="IPR041006">
    <property type="entry name" value="Morc_S5"/>
</dbReference>
<keyword evidence="9" id="KW-0156">Chromatin regulator</keyword>
<evidence type="ECO:0000256" key="1">
    <source>
        <dbReference type="ARBA" id="ARBA00004123"/>
    </source>
</evidence>
<keyword evidence="10" id="KW-0175">Coiled coil</keyword>
<keyword evidence="11" id="KW-0943">RNA-mediated gene silencing</keyword>
<comment type="subcellular location">
    <subcellularLocation>
        <location evidence="1">Nucleus</location>
    </subcellularLocation>
</comment>
<evidence type="ECO:0000256" key="5">
    <source>
        <dbReference type="ARBA" id="ARBA00022759"/>
    </source>
</evidence>
<organism evidence="16 17">
    <name type="scientific">Cinchona calisaya</name>
    <dbReference type="NCBI Taxonomy" id="153742"/>
    <lineage>
        <taxon>Eukaryota</taxon>
        <taxon>Viridiplantae</taxon>
        <taxon>Streptophyta</taxon>
        <taxon>Embryophyta</taxon>
        <taxon>Tracheophyta</taxon>
        <taxon>Spermatophyta</taxon>
        <taxon>Magnoliopsida</taxon>
        <taxon>eudicotyledons</taxon>
        <taxon>Gunneridae</taxon>
        <taxon>Pentapetalae</taxon>
        <taxon>asterids</taxon>
        <taxon>lamiids</taxon>
        <taxon>Gentianales</taxon>
        <taxon>Rubiaceae</taxon>
        <taxon>Cinchonoideae</taxon>
        <taxon>Cinchoneae</taxon>
        <taxon>Cinchona</taxon>
    </lineage>
</organism>
<dbReference type="Proteomes" id="UP001630127">
    <property type="component" value="Unassembled WGS sequence"/>
</dbReference>
<name>A0ABD2Z2H5_9GENT</name>
<dbReference type="Pfam" id="PF17942">
    <property type="entry name" value="Morc6_S5"/>
    <property type="match status" value="1"/>
</dbReference>
<evidence type="ECO:0000256" key="9">
    <source>
        <dbReference type="ARBA" id="ARBA00022853"/>
    </source>
</evidence>
<dbReference type="Pfam" id="PF13589">
    <property type="entry name" value="HATPase_c_3"/>
    <property type="match status" value="1"/>
</dbReference>
<proteinExistence type="inferred from homology"/>
<dbReference type="GO" id="GO:0005634">
    <property type="term" value="C:nucleus"/>
    <property type="evidence" value="ECO:0007669"/>
    <property type="project" value="UniProtKB-SubCell"/>
</dbReference>
<comment type="similarity">
    <text evidence="2">Belongs to the MORC ATPase protein family.</text>
</comment>
<evidence type="ECO:0000256" key="14">
    <source>
        <dbReference type="SAM" id="MobiDB-lite"/>
    </source>
</evidence>
<sequence>MAANKIKQEIFDQISPKPPSSAPAMAPLIDLSSSDSDSDNFSGSDDDVAGDRDKRPKKKKKVEESMSSKNVKLPLGFLDPLPAKQTRSVSSSPPTKEEVVARLPVPLAVQEPLQPALALPAPNGKAVGNVECNTKQFWKAGDYDGAPAGDWNSSFGGMDHVRVHPRFLHSNATSHKWVLGAFAELLDNSLDEVCNGATYVNIDMIKNKKDGNRMLMIEDNGGGMDPDKMRQCMSLGYSAKSKIADTIGQYGNGFKTSTMRLGADVIVFSRSYGKDGNRSTQSIGLLSYTFLRSTGKEDIVVPMLDYERRGQEWNKIIRTSAADWSRNVDTIVQWSPFTSEADLLQQFNRIKDHGTRIIIYNLWEDDQGLLELDFDADSHDIQIRGVNRDEKNIQMAQQYPNSRHFLTYRHSLRSYASILYLRIPPGFRIILRGKDVEHHNIVNDMMMTKEVTYRPQPGADGIPRDSNMVAVVNIGFVKDAKAHIDVQGFNVYHKNRLIKPFWRVWHPPGSDGRGVIGVLEANFVEPAHDKQGFERTIVLSRLEKKLVEMQKNYWTRNCHRIGYAPRHYKKAPNEEEDSPSQTSKSAKHTKLSDKSPDSGNKVSSRSKSVDKSQNGHMEIGKVRSRTSGRRLSYSEISSPSAEDVSGDDGLTNIRKSCKTEYSQKSLPSKRFHGKGSSQTDHSSPRSRPTVAAQNGSHSGKPVGITTLDSESDDVGNESSDTLDQLKEENRMLRERLKRKEVEILGDLLKDLDEERNRSKSLEAQLQEAAEKVQELSKEQESLIEIFSEERHRRDIEEENLRKKLKDASNTIQELLEKVRLLEKMKSPSNSKWNR</sequence>
<dbReference type="EMBL" id="JBJUIK010000011">
    <property type="protein sequence ID" value="KAL3512550.1"/>
    <property type="molecule type" value="Genomic_DNA"/>
</dbReference>
<dbReference type="InterPro" id="IPR036890">
    <property type="entry name" value="HATPase_C_sf"/>
</dbReference>
<gene>
    <name evidence="16" type="ORF">ACH5RR_025267</name>
</gene>
<evidence type="ECO:0000256" key="6">
    <source>
        <dbReference type="ARBA" id="ARBA00022763"/>
    </source>
</evidence>
<keyword evidence="8" id="KW-0067">ATP-binding</keyword>
<keyword evidence="13" id="KW-0539">Nucleus</keyword>
<dbReference type="FunFam" id="3.30.565.10:FF:000075">
    <property type="entry name" value="MORC family CW-type zinc finger protein 4"/>
    <property type="match status" value="1"/>
</dbReference>
<dbReference type="Gene3D" id="3.30.565.10">
    <property type="entry name" value="Histidine kinase-like ATPase, C-terminal domain"/>
    <property type="match status" value="1"/>
</dbReference>
<dbReference type="GO" id="GO:0031047">
    <property type="term" value="P:regulatory ncRNA-mediated gene silencing"/>
    <property type="evidence" value="ECO:0007669"/>
    <property type="project" value="UniProtKB-KW"/>
</dbReference>
<dbReference type="SUPFAM" id="SSF55874">
    <property type="entry name" value="ATPase domain of HSP90 chaperone/DNA topoisomerase II/histidine kinase"/>
    <property type="match status" value="1"/>
</dbReference>
<keyword evidence="4" id="KW-0547">Nucleotide-binding</keyword>
<dbReference type="GO" id="GO:0005524">
    <property type="term" value="F:ATP binding"/>
    <property type="evidence" value="ECO:0007669"/>
    <property type="project" value="UniProtKB-KW"/>
</dbReference>
<dbReference type="GO" id="GO:0031349">
    <property type="term" value="P:positive regulation of defense response"/>
    <property type="evidence" value="ECO:0007669"/>
    <property type="project" value="UniProtKB-ARBA"/>
</dbReference>
<evidence type="ECO:0000256" key="8">
    <source>
        <dbReference type="ARBA" id="ARBA00022840"/>
    </source>
</evidence>
<keyword evidence="7" id="KW-0378">Hydrolase</keyword>
<keyword evidence="12" id="KW-0234">DNA repair</keyword>
<dbReference type="GO" id="GO:0006281">
    <property type="term" value="P:DNA repair"/>
    <property type="evidence" value="ECO:0007669"/>
    <property type="project" value="UniProtKB-KW"/>
</dbReference>
<keyword evidence="3" id="KW-0540">Nuclease</keyword>
<evidence type="ECO:0000256" key="4">
    <source>
        <dbReference type="ARBA" id="ARBA00022741"/>
    </source>
</evidence>
<evidence type="ECO:0000256" key="12">
    <source>
        <dbReference type="ARBA" id="ARBA00023204"/>
    </source>
</evidence>
<evidence type="ECO:0000256" key="3">
    <source>
        <dbReference type="ARBA" id="ARBA00022722"/>
    </source>
</evidence>
<dbReference type="PANTHER" id="PTHR23336">
    <property type="entry name" value="ZINC FINGER CW-TYPE COILED-COIL DOMAIN PROTEIN 3"/>
    <property type="match status" value="1"/>
</dbReference>
<feature type="compositionally biased region" description="Basic and acidic residues" evidence="14">
    <location>
        <begin position="1"/>
        <end position="10"/>
    </location>
</feature>
<feature type="compositionally biased region" description="Polar residues" evidence="14">
    <location>
        <begin position="85"/>
        <end position="94"/>
    </location>
</feature>
<dbReference type="PANTHER" id="PTHR23336:SF58">
    <property type="entry name" value="PROTEIN MICRORCHIDIA 4"/>
    <property type="match status" value="1"/>
</dbReference>
<dbReference type="InterPro" id="IPR045261">
    <property type="entry name" value="MORC_ATPase"/>
</dbReference>
<feature type="domain" description="Morc S5" evidence="15">
    <location>
        <begin position="410"/>
        <end position="554"/>
    </location>
</feature>
<feature type="region of interest" description="Disordered" evidence="14">
    <location>
        <begin position="1"/>
        <end position="97"/>
    </location>
</feature>
<accession>A0ABD2Z2H5</accession>
<evidence type="ECO:0000313" key="17">
    <source>
        <dbReference type="Proteomes" id="UP001630127"/>
    </source>
</evidence>
<reference evidence="16 17" key="1">
    <citation type="submission" date="2024-11" db="EMBL/GenBank/DDBJ databases">
        <title>A near-complete genome assembly of Cinchona calisaya.</title>
        <authorList>
            <person name="Lian D.C."/>
            <person name="Zhao X.W."/>
            <person name="Wei L."/>
        </authorList>
    </citation>
    <scope>NUCLEOTIDE SEQUENCE [LARGE SCALE GENOMIC DNA]</scope>
    <source>
        <tissue evidence="16">Nenye</tissue>
    </source>
</reference>
<evidence type="ECO:0000256" key="11">
    <source>
        <dbReference type="ARBA" id="ARBA00023158"/>
    </source>
</evidence>
<feature type="region of interest" description="Disordered" evidence="14">
    <location>
        <begin position="568"/>
        <end position="726"/>
    </location>
</feature>
<dbReference type="AlphaFoldDB" id="A0ABD2Z2H5"/>
<evidence type="ECO:0000256" key="7">
    <source>
        <dbReference type="ARBA" id="ARBA00022801"/>
    </source>
</evidence>
<keyword evidence="17" id="KW-1185">Reference proteome</keyword>
<comment type="caution">
    <text evidence="16">The sequence shown here is derived from an EMBL/GenBank/DDBJ whole genome shotgun (WGS) entry which is preliminary data.</text>
</comment>
<dbReference type="GO" id="GO:0004519">
    <property type="term" value="F:endonuclease activity"/>
    <property type="evidence" value="ECO:0007669"/>
    <property type="project" value="UniProtKB-KW"/>
</dbReference>
<evidence type="ECO:0000256" key="2">
    <source>
        <dbReference type="ARBA" id="ARBA00007845"/>
    </source>
</evidence>
<evidence type="ECO:0000256" key="13">
    <source>
        <dbReference type="ARBA" id="ARBA00023242"/>
    </source>
</evidence>
<keyword evidence="6" id="KW-0227">DNA damage</keyword>
<keyword evidence="5" id="KW-0255">Endonuclease</keyword>
<dbReference type="GO" id="GO:0016787">
    <property type="term" value="F:hydrolase activity"/>
    <property type="evidence" value="ECO:0007669"/>
    <property type="project" value="UniProtKB-KW"/>
</dbReference>
<evidence type="ECO:0000259" key="15">
    <source>
        <dbReference type="Pfam" id="PF17942"/>
    </source>
</evidence>